<evidence type="ECO:0000256" key="4">
    <source>
        <dbReference type="ARBA" id="ARBA00022723"/>
    </source>
</evidence>
<evidence type="ECO:0000256" key="1">
    <source>
        <dbReference type="ARBA" id="ARBA00022578"/>
    </source>
</evidence>
<dbReference type="AlphaFoldDB" id="A0A5D3B1B3"/>
<feature type="region of interest" description="Disordered" evidence="15">
    <location>
        <begin position="997"/>
        <end position="1030"/>
    </location>
</feature>
<dbReference type="GO" id="GO:0003887">
    <property type="term" value="F:DNA-directed DNA polymerase activity"/>
    <property type="evidence" value="ECO:0007669"/>
    <property type="project" value="UniProtKB-KW"/>
</dbReference>
<dbReference type="Proteomes" id="UP000322245">
    <property type="component" value="Unassembled WGS sequence"/>
</dbReference>
<dbReference type="GO" id="GO:0006310">
    <property type="term" value="P:DNA recombination"/>
    <property type="evidence" value="ECO:0007669"/>
    <property type="project" value="UniProtKB-KW"/>
</dbReference>
<evidence type="ECO:0000313" key="17">
    <source>
        <dbReference type="EMBL" id="TYJ56862.1"/>
    </source>
</evidence>
<keyword evidence="2" id="KW-0548">Nucleotidyltransferase</keyword>
<dbReference type="PANTHER" id="PTHR42648">
    <property type="entry name" value="TRANSPOSASE, PUTATIVE-RELATED"/>
    <property type="match status" value="1"/>
</dbReference>
<dbReference type="InterPro" id="IPR001584">
    <property type="entry name" value="Integrase_cat-core"/>
</dbReference>
<protein>
    <recommendedName>
        <fullName evidence="16">Integrase catalytic domain-containing protein</fullName>
    </recommendedName>
</protein>
<dbReference type="GO" id="GO:0003723">
    <property type="term" value="F:RNA binding"/>
    <property type="evidence" value="ECO:0007669"/>
    <property type="project" value="UniProtKB-KW"/>
</dbReference>
<keyword evidence="7" id="KW-0460">Magnesium</keyword>
<dbReference type="Gene3D" id="3.30.420.10">
    <property type="entry name" value="Ribonuclease H-like superfamily/Ribonuclease H"/>
    <property type="match status" value="1"/>
</dbReference>
<dbReference type="InterPro" id="IPR039537">
    <property type="entry name" value="Retrotran_Ty1/copia-like"/>
</dbReference>
<name>A0A5D3B1B3_9TREE</name>
<keyword evidence="12" id="KW-0233">DNA recombination</keyword>
<evidence type="ECO:0000256" key="3">
    <source>
        <dbReference type="ARBA" id="ARBA00022722"/>
    </source>
</evidence>
<dbReference type="PROSITE" id="PS50994">
    <property type="entry name" value="INTEGRASE"/>
    <property type="match status" value="1"/>
</dbReference>
<keyword evidence="5" id="KW-0255">Endonuclease</keyword>
<dbReference type="PANTHER" id="PTHR42648:SF11">
    <property type="entry name" value="TRANSPOSON TY4-P GAG-POL POLYPROTEIN"/>
    <property type="match status" value="1"/>
</dbReference>
<evidence type="ECO:0000256" key="6">
    <source>
        <dbReference type="ARBA" id="ARBA00022801"/>
    </source>
</evidence>
<feature type="region of interest" description="Disordered" evidence="15">
    <location>
        <begin position="431"/>
        <end position="450"/>
    </location>
</feature>
<evidence type="ECO:0000256" key="2">
    <source>
        <dbReference type="ARBA" id="ARBA00022695"/>
    </source>
</evidence>
<comment type="catalytic activity">
    <reaction evidence="14">
        <text>DNA(n) + a 2'-deoxyribonucleoside 5'-triphosphate = DNA(n+1) + diphosphate</text>
        <dbReference type="Rhea" id="RHEA:22508"/>
        <dbReference type="Rhea" id="RHEA-COMP:17339"/>
        <dbReference type="Rhea" id="RHEA-COMP:17340"/>
        <dbReference type="ChEBI" id="CHEBI:33019"/>
        <dbReference type="ChEBI" id="CHEBI:61560"/>
        <dbReference type="ChEBI" id="CHEBI:173112"/>
        <dbReference type="EC" id="2.7.7.7"/>
    </reaction>
</comment>
<feature type="compositionally biased region" description="Low complexity" evidence="15">
    <location>
        <begin position="432"/>
        <end position="442"/>
    </location>
</feature>
<evidence type="ECO:0000256" key="9">
    <source>
        <dbReference type="ARBA" id="ARBA00022908"/>
    </source>
</evidence>
<dbReference type="InterPro" id="IPR012337">
    <property type="entry name" value="RNaseH-like_sf"/>
</dbReference>
<reference evidence="17 18" key="1">
    <citation type="submission" date="2017-05" db="EMBL/GenBank/DDBJ databases">
        <title>The Genome Sequence of Tsuchiyaea wingfieldii DSM 27421.</title>
        <authorList>
            <person name="Cuomo C."/>
            <person name="Passer A."/>
            <person name="Billmyre B."/>
            <person name="Heitman J."/>
        </authorList>
    </citation>
    <scope>NUCLEOTIDE SEQUENCE [LARGE SCALE GENOMIC DNA]</scope>
    <source>
        <strain evidence="17 18">DSM 27421</strain>
    </source>
</reference>
<evidence type="ECO:0000256" key="14">
    <source>
        <dbReference type="ARBA" id="ARBA00049244"/>
    </source>
</evidence>
<dbReference type="GO" id="GO:0004519">
    <property type="term" value="F:endonuclease activity"/>
    <property type="evidence" value="ECO:0007669"/>
    <property type="project" value="UniProtKB-KW"/>
</dbReference>
<keyword evidence="10" id="KW-0695">RNA-directed DNA polymerase</keyword>
<evidence type="ECO:0000256" key="10">
    <source>
        <dbReference type="ARBA" id="ARBA00022918"/>
    </source>
</evidence>
<organism evidence="17 18">
    <name type="scientific">Cryptococcus floricola</name>
    <dbReference type="NCBI Taxonomy" id="2591691"/>
    <lineage>
        <taxon>Eukaryota</taxon>
        <taxon>Fungi</taxon>
        <taxon>Dikarya</taxon>
        <taxon>Basidiomycota</taxon>
        <taxon>Agaricomycotina</taxon>
        <taxon>Tremellomycetes</taxon>
        <taxon>Tremellales</taxon>
        <taxon>Cryptococcaceae</taxon>
        <taxon>Cryptococcus</taxon>
    </lineage>
</organism>
<evidence type="ECO:0000256" key="12">
    <source>
        <dbReference type="ARBA" id="ARBA00023172"/>
    </source>
</evidence>
<keyword evidence="8" id="KW-0694">RNA-binding</keyword>
<feature type="compositionally biased region" description="Gly residues" evidence="15">
    <location>
        <begin position="1001"/>
        <end position="1012"/>
    </location>
</feature>
<dbReference type="EMBL" id="NIDF01000019">
    <property type="protein sequence ID" value="TYJ56862.1"/>
    <property type="molecule type" value="Genomic_DNA"/>
</dbReference>
<evidence type="ECO:0000256" key="15">
    <source>
        <dbReference type="SAM" id="MobiDB-lite"/>
    </source>
</evidence>
<dbReference type="GO" id="GO:0015074">
    <property type="term" value="P:DNA integration"/>
    <property type="evidence" value="ECO:0007669"/>
    <property type="project" value="UniProtKB-KW"/>
</dbReference>
<keyword evidence="6" id="KW-0378">Hydrolase</keyword>
<evidence type="ECO:0000256" key="8">
    <source>
        <dbReference type="ARBA" id="ARBA00022884"/>
    </source>
</evidence>
<keyword evidence="18" id="KW-1185">Reference proteome</keyword>
<keyword evidence="1" id="KW-0815">Transposition</keyword>
<sequence length="1030" mass="116231">MATASYRQRKLRHYRAIYRRLYCYYLRVLDDLSCRRYTNRRGKYKTQGWKSVEEKVLEEEDMKKFEVMACPILPTYKDRRLHTCIADLMERFNPGTIPAVGTTDYNVVLKAIGKRLTTQRFNVLNEIKGSIDKNTNLFCLAAEILPEGSQRTFMVFGRIAIVADYTGIRQLIPMKDKSVTFDYLREFIIRLERQAKVSVKYIRTDNGGEFLSSIAKKWYRDNGYVHQTSPAYTPQNNSVVERYNRYATETISSMLSKTALGHDYWDYAAQYAAIIHCHTTRSDNGNGETAWKLFTGRSADIDKLLEWGSICFVHAAGPGSRFRCPVPVVPFLGCAIFDLKTWMDPVYKKIKNKRLEVLLVTKGDYMVQNRRMSNAFNAGGFLDGASRVTLRLAVLRAPLADTPSTYPQPPEPLLCLPPPALLPPGLPHLHYRPPTSSTRPPSNNHPDGAARTISNTITSILRQVWHYVLASTPILRIWSLLSSPSGIRADPPMFLSSAKKRSRAIAISLCDVFFPSSFRYHIVVLYRISLCDVSALTSSSYPGSPNGGIFCNMAFMGSKDRYASQALSDEAGRGDGPCDSVGQLVDSFLANIDLIRLLDPPPTPTPQRVRCAKLWSDQLSSFVETASQPERKHLAENASKIGRSGLRQIPYFEPLRLSSGIHHLVAQHFSNHEIAAGLHYRLLTPAFSPTCSACAEDSGLAHDEVCRLRETWSTRRHDSINRVLHTYLSRVAGATVSLEPSTQEGRRRNDLRVYGLEDKHMYAVQGGKPREMEWIDWVRGRIVAWLSKRDAEVVEKAPRIYGGAFRPLVFSAGGLMCEETAVEWRSWRKGMEKEGGNRAGEGASEDVVDMSNPFSSCRLSTSPHGLERYLVPLIRLNRSANASLRLSNIHFRVGLLNDRHLQNLVRWLRKKYKDMYSKIETATVDLSGPFNEEQLRQEWDKEKNCMAEERRDAKERKGIYAKLIKLVEARDEALEKSKSQALRRGLQRVQLARGLEAAKEGGAGRQAGAGGEGKQRGQAERASREGKQGE</sequence>
<comment type="catalytic activity">
    <reaction evidence="13">
        <text>DNA(n) + a 2'-deoxyribonucleoside 5'-triphosphate = DNA(n+1) + diphosphate</text>
        <dbReference type="Rhea" id="RHEA:22508"/>
        <dbReference type="Rhea" id="RHEA-COMP:17339"/>
        <dbReference type="Rhea" id="RHEA-COMP:17340"/>
        <dbReference type="ChEBI" id="CHEBI:33019"/>
        <dbReference type="ChEBI" id="CHEBI:61560"/>
        <dbReference type="ChEBI" id="CHEBI:173112"/>
        <dbReference type="EC" id="2.7.7.49"/>
    </reaction>
</comment>
<gene>
    <name evidence="17" type="ORF">B9479_002473</name>
</gene>
<dbReference type="GO" id="GO:0005634">
    <property type="term" value="C:nucleus"/>
    <property type="evidence" value="ECO:0007669"/>
    <property type="project" value="UniProtKB-ARBA"/>
</dbReference>
<dbReference type="GO" id="GO:0032196">
    <property type="term" value="P:transposition"/>
    <property type="evidence" value="ECO:0007669"/>
    <property type="project" value="UniProtKB-KW"/>
</dbReference>
<comment type="caution">
    <text evidence="17">The sequence shown here is derived from an EMBL/GenBank/DDBJ whole genome shotgun (WGS) entry which is preliminary data.</text>
</comment>
<dbReference type="GO" id="GO:0046872">
    <property type="term" value="F:metal ion binding"/>
    <property type="evidence" value="ECO:0007669"/>
    <property type="project" value="UniProtKB-KW"/>
</dbReference>
<evidence type="ECO:0000313" key="18">
    <source>
        <dbReference type="Proteomes" id="UP000322245"/>
    </source>
</evidence>
<dbReference type="GO" id="GO:0016787">
    <property type="term" value="F:hydrolase activity"/>
    <property type="evidence" value="ECO:0007669"/>
    <property type="project" value="UniProtKB-KW"/>
</dbReference>
<accession>A0A5D3B1B3</accession>
<dbReference type="GO" id="GO:0003964">
    <property type="term" value="F:RNA-directed DNA polymerase activity"/>
    <property type="evidence" value="ECO:0007669"/>
    <property type="project" value="UniProtKB-KW"/>
</dbReference>
<evidence type="ECO:0000259" key="16">
    <source>
        <dbReference type="PROSITE" id="PS50994"/>
    </source>
</evidence>
<evidence type="ECO:0000256" key="13">
    <source>
        <dbReference type="ARBA" id="ARBA00048173"/>
    </source>
</evidence>
<evidence type="ECO:0000256" key="7">
    <source>
        <dbReference type="ARBA" id="ARBA00022842"/>
    </source>
</evidence>
<feature type="domain" description="Integrase catalytic" evidence="16">
    <location>
        <begin position="159"/>
        <end position="298"/>
    </location>
</feature>
<keyword evidence="11" id="KW-0239">DNA-directed DNA polymerase</keyword>
<dbReference type="InterPro" id="IPR036397">
    <property type="entry name" value="RNaseH_sf"/>
</dbReference>
<proteinExistence type="predicted"/>
<dbReference type="SUPFAM" id="SSF53098">
    <property type="entry name" value="Ribonuclease H-like"/>
    <property type="match status" value="1"/>
</dbReference>
<keyword evidence="4" id="KW-0479">Metal-binding</keyword>
<keyword evidence="9" id="KW-0229">DNA integration</keyword>
<keyword evidence="11" id="KW-0808">Transferase</keyword>
<feature type="compositionally biased region" description="Basic and acidic residues" evidence="15">
    <location>
        <begin position="1013"/>
        <end position="1030"/>
    </location>
</feature>
<evidence type="ECO:0000256" key="5">
    <source>
        <dbReference type="ARBA" id="ARBA00022759"/>
    </source>
</evidence>
<keyword evidence="3" id="KW-0540">Nuclease</keyword>
<evidence type="ECO:0000256" key="11">
    <source>
        <dbReference type="ARBA" id="ARBA00022932"/>
    </source>
</evidence>